<dbReference type="EMBL" id="FRAF01000002">
    <property type="protein sequence ID" value="SHJ63016.1"/>
    <property type="molecule type" value="Genomic_DNA"/>
</dbReference>
<dbReference type="Proteomes" id="UP000184016">
    <property type="component" value="Unassembled WGS sequence"/>
</dbReference>
<reference evidence="2" key="1">
    <citation type="submission" date="2016-11" db="EMBL/GenBank/DDBJ databases">
        <authorList>
            <person name="Varghese N."/>
            <person name="Submissions S."/>
        </authorList>
    </citation>
    <scope>NUCLEOTIDE SEQUENCE [LARGE SCALE GENOMIC DNA]</scope>
    <source>
        <strain evidence="2">USBA-503</strain>
    </source>
</reference>
<organism evidence="1 2">
    <name type="scientific">Alicyclobacillus tolerans</name>
    <dbReference type="NCBI Taxonomy" id="90970"/>
    <lineage>
        <taxon>Bacteria</taxon>
        <taxon>Bacillati</taxon>
        <taxon>Bacillota</taxon>
        <taxon>Bacilli</taxon>
        <taxon>Bacillales</taxon>
        <taxon>Alicyclobacillaceae</taxon>
        <taxon>Alicyclobacillus</taxon>
    </lineage>
</organism>
<dbReference type="OrthoDB" id="2990189at2"/>
<gene>
    <name evidence="1" type="ORF">SAMN05443507_10224</name>
</gene>
<protein>
    <submittedName>
        <fullName evidence="1">Uncharacterized protein</fullName>
    </submittedName>
</protein>
<evidence type="ECO:0000313" key="1">
    <source>
        <dbReference type="EMBL" id="SHJ63016.1"/>
    </source>
</evidence>
<sequence>MQFIPKALGQSNDLLTFWDHLPEMAILLPRPLQVVSEIQWGIGELDRQPCLILYLFVGEDTLELLLPRELPTSPQEQVDVWELLISWRTDCVKLRYGESPLHAEQEVTLFLPASESEALLSQLYLFVQKSLTLSSTKELPQSHQDCLIALKERIEEHREQSRESV</sequence>
<name>A0A1M6KVT3_9BACL</name>
<dbReference type="AlphaFoldDB" id="A0A1M6KVT3"/>
<proteinExistence type="predicted"/>
<keyword evidence="2" id="KW-1185">Reference proteome</keyword>
<accession>A0A1M6KVT3</accession>
<dbReference type="STRING" id="1830138.SAMN05443507_10224"/>
<evidence type="ECO:0000313" key="2">
    <source>
        <dbReference type="Proteomes" id="UP000184016"/>
    </source>
</evidence>
<dbReference type="RefSeq" id="WP_072872792.1">
    <property type="nucleotide sequence ID" value="NZ_FRAF01000002.1"/>
</dbReference>